<dbReference type="EMBL" id="PUIV01000010">
    <property type="protein sequence ID" value="PWB94203.1"/>
    <property type="molecule type" value="Genomic_DNA"/>
</dbReference>
<evidence type="ECO:0000313" key="1">
    <source>
        <dbReference type="EMBL" id="PWB94203.1"/>
    </source>
</evidence>
<dbReference type="OrthoDB" id="6356376at2"/>
<accession>A0A2U1SRI8</accession>
<evidence type="ECO:0000313" key="2">
    <source>
        <dbReference type="Proteomes" id="UP000245137"/>
    </source>
</evidence>
<dbReference type="Proteomes" id="UP000245137">
    <property type="component" value="Unassembled WGS sequence"/>
</dbReference>
<name>A0A2U1SRI8_METSR</name>
<dbReference type="Pfam" id="PF20112">
    <property type="entry name" value="DUF6502"/>
    <property type="match status" value="1"/>
</dbReference>
<dbReference type="InterPro" id="IPR045445">
    <property type="entry name" value="DUF6502"/>
</dbReference>
<dbReference type="RefSeq" id="WP_108916901.1">
    <property type="nucleotide sequence ID" value="NZ_BGJY01000012.1"/>
</dbReference>
<organism evidence="1 2">
    <name type="scientific">Methylosinus sporium</name>
    <dbReference type="NCBI Taxonomy" id="428"/>
    <lineage>
        <taxon>Bacteria</taxon>
        <taxon>Pseudomonadati</taxon>
        <taxon>Pseudomonadota</taxon>
        <taxon>Alphaproteobacteria</taxon>
        <taxon>Hyphomicrobiales</taxon>
        <taxon>Methylocystaceae</taxon>
        <taxon>Methylosinus</taxon>
    </lineage>
</organism>
<comment type="caution">
    <text evidence="1">The sequence shown here is derived from an EMBL/GenBank/DDBJ whole genome shotgun (WGS) entry which is preliminary data.</text>
</comment>
<dbReference type="AlphaFoldDB" id="A0A2U1SRI8"/>
<proteinExistence type="predicted"/>
<protein>
    <submittedName>
        <fullName evidence="1">Uncharacterized protein</fullName>
    </submittedName>
</protein>
<keyword evidence="2" id="KW-1185">Reference proteome</keyword>
<sequence length="293" mass="32914">MADSEDNGLTDAARLQQPIARLLRPLVRLLIRYGTTFPALCDLLRELYVNVAVHDFVLPDKEQTDSRISLLTGIHRKEFRRLREAGAPVRTVPASVSRASQIVALWLGDRRFADKKGAPAPLRRAGSSGRGPTFEALVEEVTRDVRPRAILDEWLDRKIVSIDEDGRVALGEAAIAPNRNDERQLYYFGRNLHDHIAAAAANIAHEPTHLDETAPFMERAVHYEGLSEASARRLEALSRELAMQGLIAANREAQTLQKSGEDGHWRWTFGVYVYREEERPPREPAKGQKGSRS</sequence>
<reference evidence="1 2" key="1">
    <citation type="journal article" date="2018" name="Appl. Microbiol. Biotechnol.">
        <title>Co-cultivation of the strictly anaerobic methanogen Methanosarcina barkeri with aerobic methanotrophs in an oxygen-limited membrane bioreactor.</title>
        <authorList>
            <person name="In 't Zandt M.H."/>
            <person name="van den Bosch T.J.M."/>
            <person name="Rijkers R."/>
            <person name="van Kessel M.A.H.J."/>
            <person name="Jetten M.S.M."/>
            <person name="Welte C.U."/>
        </authorList>
    </citation>
    <scope>NUCLEOTIDE SEQUENCE [LARGE SCALE GENOMIC DNA]</scope>
    <source>
        <strain evidence="1 2">DSM 17706</strain>
    </source>
</reference>
<gene>
    <name evidence="1" type="ORF">C5689_08800</name>
</gene>